<evidence type="ECO:0000313" key="2">
    <source>
        <dbReference type="Proteomes" id="UP000593601"/>
    </source>
</evidence>
<reference evidence="1 2" key="1">
    <citation type="submission" date="2020-10" db="EMBL/GenBank/DDBJ databases">
        <title>Blautia liquoris sp.nov., isolated from the mud in a fermentation cellar used for the production of Chinese strong-flavoured liquor.</title>
        <authorList>
            <person name="Lu L."/>
        </authorList>
    </citation>
    <scope>NUCLEOTIDE SEQUENCE [LARGE SCALE GENOMIC DNA]</scope>
    <source>
        <strain evidence="1 2">LZLJ-3</strain>
    </source>
</reference>
<dbReference type="EMBL" id="CP063304">
    <property type="protein sequence ID" value="QOV20759.1"/>
    <property type="molecule type" value="Genomic_DNA"/>
</dbReference>
<proteinExistence type="predicted"/>
<dbReference type="RefSeq" id="WP_193737073.1">
    <property type="nucleotide sequence ID" value="NZ_CP063304.1"/>
</dbReference>
<name>A0A7M2RKE8_9FIRM</name>
<organism evidence="1 2">
    <name type="scientific">Blautia liquoris</name>
    <dbReference type="NCBI Taxonomy" id="2779518"/>
    <lineage>
        <taxon>Bacteria</taxon>
        <taxon>Bacillati</taxon>
        <taxon>Bacillota</taxon>
        <taxon>Clostridia</taxon>
        <taxon>Lachnospirales</taxon>
        <taxon>Lachnospiraceae</taxon>
        <taxon>Blautia</taxon>
    </lineage>
</organism>
<accession>A0A7M2RKE8</accession>
<keyword evidence="2" id="KW-1185">Reference proteome</keyword>
<dbReference type="AlphaFoldDB" id="A0A7M2RKE8"/>
<dbReference type="KEGG" id="bliq:INP51_07535"/>
<protein>
    <submittedName>
        <fullName evidence="1">Uncharacterized protein</fullName>
    </submittedName>
</protein>
<gene>
    <name evidence="1" type="ORF">INP51_07535</name>
</gene>
<sequence>MIKWYKNLYVGENAKKRERKIRYDLEMGKSLHGIYLITYADNHNNQLEIFPAIMLKRKTAHNACPVIIGIAVGHREAVKLVTALADTAYRIEGCKSIRSYLENRE</sequence>
<dbReference type="Proteomes" id="UP000593601">
    <property type="component" value="Chromosome"/>
</dbReference>
<evidence type="ECO:0000313" key="1">
    <source>
        <dbReference type="EMBL" id="QOV20759.1"/>
    </source>
</evidence>